<evidence type="ECO:0000256" key="1">
    <source>
        <dbReference type="SAM" id="Phobius"/>
    </source>
</evidence>
<proteinExistence type="predicted"/>
<organism evidence="2 3">
    <name type="scientific">Litoreibacter ascidiaceicola</name>
    <dbReference type="NCBI Taxonomy" id="1486859"/>
    <lineage>
        <taxon>Bacteria</taxon>
        <taxon>Pseudomonadati</taxon>
        <taxon>Pseudomonadota</taxon>
        <taxon>Alphaproteobacteria</taxon>
        <taxon>Rhodobacterales</taxon>
        <taxon>Roseobacteraceae</taxon>
        <taxon>Litoreibacter</taxon>
    </lineage>
</organism>
<dbReference type="EMBL" id="FQUV01000001">
    <property type="protein sequence ID" value="SHE47231.1"/>
    <property type="molecule type" value="Genomic_DNA"/>
</dbReference>
<dbReference type="AlphaFoldDB" id="A0A1M4TRY0"/>
<keyword evidence="1" id="KW-1133">Transmembrane helix</keyword>
<feature type="transmembrane region" description="Helical" evidence="1">
    <location>
        <begin position="114"/>
        <end position="139"/>
    </location>
</feature>
<dbReference type="RefSeq" id="WP_073140039.1">
    <property type="nucleotide sequence ID" value="NZ_FQUV01000001.1"/>
</dbReference>
<evidence type="ECO:0000313" key="3">
    <source>
        <dbReference type="Proteomes" id="UP000184144"/>
    </source>
</evidence>
<feature type="transmembrane region" description="Helical" evidence="1">
    <location>
        <begin position="78"/>
        <end position="94"/>
    </location>
</feature>
<dbReference type="STRING" id="1486859.SAMN05444273_101516"/>
<gene>
    <name evidence="2" type="ORF">SAMN05444273_101516</name>
</gene>
<keyword evidence="1" id="KW-0812">Transmembrane</keyword>
<dbReference type="Proteomes" id="UP000184144">
    <property type="component" value="Unassembled WGS sequence"/>
</dbReference>
<dbReference type="OrthoDB" id="7875033at2"/>
<accession>A0A1M4TRY0</accession>
<name>A0A1M4TRY0_9RHOB</name>
<reference evidence="3" key="1">
    <citation type="submission" date="2016-11" db="EMBL/GenBank/DDBJ databases">
        <authorList>
            <person name="Varghese N."/>
            <person name="Submissions S."/>
        </authorList>
    </citation>
    <scope>NUCLEOTIDE SEQUENCE [LARGE SCALE GENOMIC DNA]</scope>
    <source>
        <strain evidence="3">DSM 100566</strain>
    </source>
</reference>
<protein>
    <submittedName>
        <fullName evidence="2">Uncharacterized protein</fullName>
    </submittedName>
</protein>
<sequence length="142" mass="16152">MAKVWVAGWFSLFAAWLLHEVVTFGFFHGYLTGERQLGYGIYPASLGGIIIEALVICAVGAALLAIVSFLLRSNSLRWPVLGAAWLTLCLWSYFETAFGYRGDFGATWYWHEPFWALMWSPWLTPLATLLGLIPFLWFIRKP</sequence>
<feature type="transmembrane region" description="Helical" evidence="1">
    <location>
        <begin position="47"/>
        <end position="71"/>
    </location>
</feature>
<keyword evidence="1" id="KW-0472">Membrane</keyword>
<evidence type="ECO:0000313" key="2">
    <source>
        <dbReference type="EMBL" id="SHE47231.1"/>
    </source>
</evidence>
<keyword evidence="3" id="KW-1185">Reference proteome</keyword>